<dbReference type="Pfam" id="PF00085">
    <property type="entry name" value="Thioredoxin"/>
    <property type="match status" value="1"/>
</dbReference>
<sequence length="107" mass="11500">MTVIKAILDTTYAAETRDGIVLVDFRSDWCAPCTAVDRILANLAADADLAQRVKFTSLTVNQQPLIATALGVMSTPTVILKKNGEIVDAVIGPRSAAAFEAFIRKHL</sequence>
<evidence type="ECO:0000256" key="1">
    <source>
        <dbReference type="ARBA" id="ARBA00008987"/>
    </source>
</evidence>
<dbReference type="PANTHER" id="PTHR45663:SF11">
    <property type="entry name" value="GEO12009P1"/>
    <property type="match status" value="1"/>
</dbReference>
<dbReference type="PANTHER" id="PTHR45663">
    <property type="entry name" value="GEO12009P1"/>
    <property type="match status" value="1"/>
</dbReference>
<dbReference type="RefSeq" id="WP_089109323.1">
    <property type="nucleotide sequence ID" value="NZ_BCMF01000006.1"/>
</dbReference>
<gene>
    <name evidence="4" type="primary">trxA_5</name>
    <name evidence="4" type="ORF">IWT30_01503</name>
</gene>
<proteinExistence type="inferred from homology"/>
<dbReference type="InterPro" id="IPR013766">
    <property type="entry name" value="Thioredoxin_domain"/>
</dbReference>
<dbReference type="CDD" id="cd02947">
    <property type="entry name" value="TRX_family"/>
    <property type="match status" value="1"/>
</dbReference>
<dbReference type="GO" id="GO:0015035">
    <property type="term" value="F:protein-disulfide reductase activity"/>
    <property type="evidence" value="ECO:0007669"/>
    <property type="project" value="TreeGrafter"/>
</dbReference>
<dbReference type="GO" id="GO:0016853">
    <property type="term" value="F:isomerase activity"/>
    <property type="evidence" value="ECO:0007669"/>
    <property type="project" value="UniProtKB-KW"/>
</dbReference>
<dbReference type="Proteomes" id="UP000198374">
    <property type="component" value="Unassembled WGS sequence"/>
</dbReference>
<dbReference type="PROSITE" id="PS51352">
    <property type="entry name" value="THIOREDOXIN_2"/>
    <property type="match status" value="1"/>
</dbReference>
<evidence type="ECO:0000256" key="2">
    <source>
        <dbReference type="ARBA" id="ARBA00023284"/>
    </source>
</evidence>
<evidence type="ECO:0000313" key="5">
    <source>
        <dbReference type="Proteomes" id="UP000198374"/>
    </source>
</evidence>
<reference evidence="4 5" key="1">
    <citation type="submission" date="2015-11" db="EMBL/GenBank/DDBJ databases">
        <title>Draft genome sequences of new species of the genus Lactobacillus isolated from orchardgrass silage.</title>
        <authorList>
            <person name="Tohno M."/>
            <person name="Tanizawa Y."/>
            <person name="Arita M."/>
        </authorList>
    </citation>
    <scope>NUCLEOTIDE SEQUENCE [LARGE SCALE GENOMIC DNA]</scope>
    <source>
        <strain evidence="4 5">IWT30</strain>
    </source>
</reference>
<dbReference type="Gene3D" id="3.40.30.10">
    <property type="entry name" value="Glutaredoxin"/>
    <property type="match status" value="1"/>
</dbReference>
<dbReference type="GO" id="GO:0005737">
    <property type="term" value="C:cytoplasm"/>
    <property type="evidence" value="ECO:0007669"/>
    <property type="project" value="TreeGrafter"/>
</dbReference>
<evidence type="ECO:0000313" key="4">
    <source>
        <dbReference type="EMBL" id="GAW99533.1"/>
    </source>
</evidence>
<keyword evidence="5" id="KW-1185">Reference proteome</keyword>
<dbReference type="AlphaFoldDB" id="A0A1Z5ICK8"/>
<comment type="similarity">
    <text evidence="1">Belongs to the thioredoxin family.</text>
</comment>
<dbReference type="EMBL" id="BCMF01000006">
    <property type="protein sequence ID" value="GAW99533.1"/>
    <property type="molecule type" value="Genomic_DNA"/>
</dbReference>
<dbReference type="OrthoDB" id="9790390at2"/>
<dbReference type="SUPFAM" id="SSF52833">
    <property type="entry name" value="Thioredoxin-like"/>
    <property type="match status" value="1"/>
</dbReference>
<organism evidence="4 5">
    <name type="scientific">Secundilactobacillus mixtipabuli</name>
    <dbReference type="NCBI Taxonomy" id="1435342"/>
    <lineage>
        <taxon>Bacteria</taxon>
        <taxon>Bacillati</taxon>
        <taxon>Bacillota</taxon>
        <taxon>Bacilli</taxon>
        <taxon>Lactobacillales</taxon>
        <taxon>Lactobacillaceae</taxon>
        <taxon>Secundilactobacillus</taxon>
    </lineage>
</organism>
<dbReference type="InterPro" id="IPR036249">
    <property type="entry name" value="Thioredoxin-like_sf"/>
</dbReference>
<keyword evidence="2" id="KW-0676">Redox-active center</keyword>
<accession>A0A1Z5ICK8</accession>
<protein>
    <submittedName>
        <fullName evidence="4">Thiol-disulfide isomerase</fullName>
    </submittedName>
</protein>
<keyword evidence="4" id="KW-0413">Isomerase</keyword>
<comment type="caution">
    <text evidence="4">The sequence shown here is derived from an EMBL/GenBank/DDBJ whole genome shotgun (WGS) entry which is preliminary data.</text>
</comment>
<name>A0A1Z5ICK8_9LACO</name>
<feature type="domain" description="Thioredoxin" evidence="3">
    <location>
        <begin position="1"/>
        <end position="107"/>
    </location>
</feature>
<evidence type="ECO:0000259" key="3">
    <source>
        <dbReference type="PROSITE" id="PS51352"/>
    </source>
</evidence>